<evidence type="ECO:0008006" key="3">
    <source>
        <dbReference type="Google" id="ProtNLM"/>
    </source>
</evidence>
<evidence type="ECO:0000313" key="2">
    <source>
        <dbReference type="Proteomes" id="UP000198906"/>
    </source>
</evidence>
<dbReference type="RefSeq" id="WP_091452074.1">
    <property type="nucleotide sequence ID" value="NZ_FMHU01000001.1"/>
</dbReference>
<dbReference type="STRING" id="47866.GA0074694_0623"/>
<organism evidence="1 2">
    <name type="scientific">Micromonospora inyonensis</name>
    <dbReference type="NCBI Taxonomy" id="47866"/>
    <lineage>
        <taxon>Bacteria</taxon>
        <taxon>Bacillati</taxon>
        <taxon>Actinomycetota</taxon>
        <taxon>Actinomycetes</taxon>
        <taxon>Micromonosporales</taxon>
        <taxon>Micromonosporaceae</taxon>
        <taxon>Micromonospora</taxon>
    </lineage>
</organism>
<dbReference type="AlphaFoldDB" id="A0A1C6RAF1"/>
<accession>A0A1C6RAF1</accession>
<proteinExistence type="predicted"/>
<dbReference type="EMBL" id="FMHU01000001">
    <property type="protein sequence ID" value="SCL14110.1"/>
    <property type="molecule type" value="Genomic_DNA"/>
</dbReference>
<protein>
    <recommendedName>
        <fullName evidence="3">Flavin reductase</fullName>
    </recommendedName>
</protein>
<gene>
    <name evidence="1" type="ORF">GA0074694_0623</name>
</gene>
<name>A0A1C6RAF1_9ACTN</name>
<reference evidence="2" key="1">
    <citation type="submission" date="2016-06" db="EMBL/GenBank/DDBJ databases">
        <authorList>
            <person name="Varghese N."/>
        </authorList>
    </citation>
    <scope>NUCLEOTIDE SEQUENCE [LARGE SCALE GENOMIC DNA]</scope>
    <source>
        <strain evidence="2">DSM 46123</strain>
    </source>
</reference>
<dbReference type="Proteomes" id="UP000198906">
    <property type="component" value="Unassembled WGS sequence"/>
</dbReference>
<sequence length="81" mass="8956">MRFWPHLPSRPTWRCRACGIAWPCSPAKLRLLGEFRGDRVALALHLAALQAEAVEQLAQLDGGAPPGDLTERFVGWVHARG</sequence>
<evidence type="ECO:0000313" key="1">
    <source>
        <dbReference type="EMBL" id="SCL14110.1"/>
    </source>
</evidence>
<keyword evidence="2" id="KW-1185">Reference proteome</keyword>